<accession>A0A420X1G4</accession>
<feature type="region of interest" description="Disordered" evidence="1">
    <location>
        <begin position="118"/>
        <end position="145"/>
    </location>
</feature>
<protein>
    <recommendedName>
        <fullName evidence="5">Secreted protein</fullName>
    </recommendedName>
</protein>
<sequence>MTMPAAVSKRFCLPLMTAILLSLPLSPVLAQPVIVTDTGGLPPISPLERPTWKHPRHQPFGTHGPRNFDPRRDVDIGVVLPPAQLEHWRSNYIPDSYRLNGYDGNSRGTSKVCRHPDGSVEYSTSGVRCPDGQTTPPGGRSWSTR</sequence>
<name>A0A420X1G4_9GAMM</name>
<dbReference type="AlphaFoldDB" id="A0A420X1G4"/>
<feature type="region of interest" description="Disordered" evidence="1">
    <location>
        <begin position="45"/>
        <end position="71"/>
    </location>
</feature>
<feature type="compositionally biased region" description="Polar residues" evidence="1">
    <location>
        <begin position="121"/>
        <end position="145"/>
    </location>
</feature>
<dbReference type="EMBL" id="RBIN01000001">
    <property type="protein sequence ID" value="RKR07515.1"/>
    <property type="molecule type" value="Genomic_DNA"/>
</dbReference>
<dbReference type="OrthoDB" id="6184058at2"/>
<evidence type="ECO:0000313" key="3">
    <source>
        <dbReference type="EMBL" id="RKR07515.1"/>
    </source>
</evidence>
<comment type="caution">
    <text evidence="3">The sequence shown here is derived from an EMBL/GenBank/DDBJ whole genome shotgun (WGS) entry which is preliminary data.</text>
</comment>
<evidence type="ECO:0000256" key="1">
    <source>
        <dbReference type="SAM" id="MobiDB-lite"/>
    </source>
</evidence>
<dbReference type="RefSeq" id="WP_121170642.1">
    <property type="nucleotide sequence ID" value="NZ_RBIN01000001.1"/>
</dbReference>
<evidence type="ECO:0000256" key="2">
    <source>
        <dbReference type="SAM" id="SignalP"/>
    </source>
</evidence>
<feature type="chain" id="PRO_5019194265" description="Secreted protein" evidence="2">
    <location>
        <begin position="31"/>
        <end position="145"/>
    </location>
</feature>
<reference evidence="3 4" key="1">
    <citation type="submission" date="2018-10" db="EMBL/GenBank/DDBJ databases">
        <title>Genomic Encyclopedia of Type Strains, Phase IV (KMG-IV): sequencing the most valuable type-strain genomes for metagenomic binning, comparative biology and taxonomic classification.</title>
        <authorList>
            <person name="Goeker M."/>
        </authorList>
    </citation>
    <scope>NUCLEOTIDE SEQUENCE [LARGE SCALE GENOMIC DNA]</scope>
    <source>
        <strain evidence="3 4">DSM 23229</strain>
    </source>
</reference>
<proteinExistence type="predicted"/>
<gene>
    <name evidence="3" type="ORF">C7446_0327</name>
</gene>
<keyword evidence="4" id="KW-1185">Reference proteome</keyword>
<keyword evidence="2" id="KW-0732">Signal</keyword>
<dbReference type="Proteomes" id="UP000281975">
    <property type="component" value="Unassembled WGS sequence"/>
</dbReference>
<feature type="signal peptide" evidence="2">
    <location>
        <begin position="1"/>
        <end position="30"/>
    </location>
</feature>
<evidence type="ECO:0000313" key="4">
    <source>
        <dbReference type="Proteomes" id="UP000281975"/>
    </source>
</evidence>
<organism evidence="3 4">
    <name type="scientific">Kushneria sinocarnis</name>
    <dbReference type="NCBI Taxonomy" id="595502"/>
    <lineage>
        <taxon>Bacteria</taxon>
        <taxon>Pseudomonadati</taxon>
        <taxon>Pseudomonadota</taxon>
        <taxon>Gammaproteobacteria</taxon>
        <taxon>Oceanospirillales</taxon>
        <taxon>Halomonadaceae</taxon>
        <taxon>Kushneria</taxon>
    </lineage>
</organism>
<evidence type="ECO:0008006" key="5">
    <source>
        <dbReference type="Google" id="ProtNLM"/>
    </source>
</evidence>